<keyword evidence="13" id="KW-1278">Translocase</keyword>
<dbReference type="PROSITE" id="PS50846">
    <property type="entry name" value="HMA_2"/>
    <property type="match status" value="2"/>
</dbReference>
<dbReference type="GO" id="GO:0043682">
    <property type="term" value="F:P-type divalent copper transporter activity"/>
    <property type="evidence" value="ECO:0007669"/>
    <property type="project" value="TreeGrafter"/>
</dbReference>
<dbReference type="InterPro" id="IPR001757">
    <property type="entry name" value="P_typ_ATPase"/>
</dbReference>
<evidence type="ECO:0000256" key="18">
    <source>
        <dbReference type="RuleBase" id="RU362081"/>
    </source>
</evidence>
<feature type="transmembrane region" description="Helical" evidence="18">
    <location>
        <begin position="199"/>
        <end position="217"/>
    </location>
</feature>
<gene>
    <name evidence="20" type="ORF">GWO12_09865</name>
</gene>
<dbReference type="PROSITE" id="PS00154">
    <property type="entry name" value="ATPASE_E1_E2"/>
    <property type="match status" value="1"/>
</dbReference>
<dbReference type="CDD" id="cd00371">
    <property type="entry name" value="HMA"/>
    <property type="match status" value="2"/>
</dbReference>
<comment type="similarity">
    <text evidence="2 18">Belongs to the cation transport ATPase (P-type) (TC 3.A.3) family. Type IB subfamily.</text>
</comment>
<comment type="subcellular location">
    <subcellularLocation>
        <location evidence="1">Cell membrane</location>
        <topology evidence="1">Multi-pass membrane protein</topology>
    </subcellularLocation>
</comment>
<dbReference type="Pfam" id="PF00702">
    <property type="entry name" value="Hydrolase"/>
    <property type="match status" value="1"/>
</dbReference>
<keyword evidence="10" id="KW-0187">Copper transport</keyword>
<dbReference type="SUPFAM" id="SSF81665">
    <property type="entry name" value="Calcium ATPase, transmembrane domain M"/>
    <property type="match status" value="1"/>
</dbReference>
<feature type="domain" description="HMA" evidence="19">
    <location>
        <begin position="72"/>
        <end position="138"/>
    </location>
</feature>
<keyword evidence="17 18" id="KW-0472">Membrane</keyword>
<dbReference type="PANTHER" id="PTHR43520">
    <property type="entry name" value="ATP7, ISOFORM B"/>
    <property type="match status" value="1"/>
</dbReference>
<comment type="caution">
    <text evidence="20">The sequence shown here is derived from an EMBL/GenBank/DDBJ whole genome shotgun (WGS) entry which is preliminary data.</text>
</comment>
<name>A0AAE4ZA72_9BACT</name>
<dbReference type="EC" id="7.2.2.8" evidence="3"/>
<evidence type="ECO:0000256" key="8">
    <source>
        <dbReference type="ARBA" id="ARBA00022737"/>
    </source>
</evidence>
<dbReference type="FunFam" id="3.30.70.100:FF:000005">
    <property type="entry name" value="Copper-exporting P-type ATPase A"/>
    <property type="match status" value="2"/>
</dbReference>
<evidence type="ECO:0000256" key="17">
    <source>
        <dbReference type="ARBA" id="ARBA00023136"/>
    </source>
</evidence>
<dbReference type="PROSITE" id="PS01047">
    <property type="entry name" value="HMA_1"/>
    <property type="match status" value="1"/>
</dbReference>
<dbReference type="SFLD" id="SFLDS00003">
    <property type="entry name" value="Haloacid_Dehalogenase"/>
    <property type="match status" value="1"/>
</dbReference>
<dbReference type="InterPro" id="IPR044492">
    <property type="entry name" value="P_typ_ATPase_HD_dom"/>
</dbReference>
<dbReference type="SUPFAM" id="SSF81653">
    <property type="entry name" value="Calcium ATPase, transduction domain A"/>
    <property type="match status" value="1"/>
</dbReference>
<organism evidence="20 21">
    <name type="scientific">Candidatus Kutchimonas denitrificans</name>
    <dbReference type="NCBI Taxonomy" id="3056748"/>
    <lineage>
        <taxon>Bacteria</taxon>
        <taxon>Pseudomonadati</taxon>
        <taxon>Gemmatimonadota</taxon>
        <taxon>Gemmatimonadia</taxon>
        <taxon>Candidatus Palauibacterales</taxon>
        <taxon>Candidatus Palauibacteraceae</taxon>
        <taxon>Candidatus Kutchimonas</taxon>
    </lineage>
</organism>
<evidence type="ECO:0000256" key="16">
    <source>
        <dbReference type="ARBA" id="ARBA00023065"/>
    </source>
</evidence>
<dbReference type="PRINTS" id="PR00119">
    <property type="entry name" value="CATATPASE"/>
</dbReference>
<feature type="transmembrane region" description="Helical" evidence="18">
    <location>
        <begin position="459"/>
        <end position="483"/>
    </location>
</feature>
<dbReference type="PRINTS" id="PR00943">
    <property type="entry name" value="CUATPASE"/>
</dbReference>
<dbReference type="InterPro" id="IPR018303">
    <property type="entry name" value="ATPase_P-typ_P_site"/>
</dbReference>
<feature type="transmembrane region" description="Helical" evidence="18">
    <location>
        <begin position="417"/>
        <end position="439"/>
    </location>
</feature>
<keyword evidence="4" id="KW-0813">Transport</keyword>
<protein>
    <recommendedName>
        <fullName evidence="3">P-type Cu(+) transporter</fullName>
        <ecNumber evidence="3">7.2.2.8</ecNumber>
    </recommendedName>
</protein>
<dbReference type="InterPro" id="IPR023214">
    <property type="entry name" value="HAD_sf"/>
</dbReference>
<dbReference type="GO" id="GO:0140581">
    <property type="term" value="F:P-type monovalent copper transporter activity"/>
    <property type="evidence" value="ECO:0007669"/>
    <property type="project" value="UniProtKB-EC"/>
</dbReference>
<dbReference type="GO" id="GO:0016887">
    <property type="term" value="F:ATP hydrolysis activity"/>
    <property type="evidence" value="ECO:0007669"/>
    <property type="project" value="InterPro"/>
</dbReference>
<evidence type="ECO:0000256" key="1">
    <source>
        <dbReference type="ARBA" id="ARBA00004651"/>
    </source>
</evidence>
<keyword evidence="16" id="KW-0406">Ion transport</keyword>
<keyword evidence="8" id="KW-0677">Repeat</keyword>
<keyword evidence="9 18" id="KW-0547">Nucleotide-binding</keyword>
<dbReference type="GO" id="GO:0055070">
    <property type="term" value="P:copper ion homeostasis"/>
    <property type="evidence" value="ECO:0007669"/>
    <property type="project" value="TreeGrafter"/>
</dbReference>
<dbReference type="InterPro" id="IPR006121">
    <property type="entry name" value="HMA_dom"/>
</dbReference>
<dbReference type="SFLD" id="SFLDG00002">
    <property type="entry name" value="C1.7:_P-type_atpase_like"/>
    <property type="match status" value="1"/>
</dbReference>
<dbReference type="AlphaFoldDB" id="A0AAE4ZA72"/>
<keyword evidence="7 18" id="KW-0479">Metal-binding</keyword>
<keyword evidence="5 18" id="KW-1003">Cell membrane</keyword>
<dbReference type="NCBIfam" id="TIGR01494">
    <property type="entry name" value="ATPase_P-type"/>
    <property type="match status" value="1"/>
</dbReference>
<dbReference type="InterPro" id="IPR027256">
    <property type="entry name" value="P-typ_ATPase_IB"/>
</dbReference>
<dbReference type="Pfam" id="PF00403">
    <property type="entry name" value="HMA"/>
    <property type="match status" value="2"/>
</dbReference>
<evidence type="ECO:0000256" key="14">
    <source>
        <dbReference type="ARBA" id="ARBA00022989"/>
    </source>
</evidence>
<dbReference type="PANTHER" id="PTHR43520:SF8">
    <property type="entry name" value="P-TYPE CU(+) TRANSPORTER"/>
    <property type="match status" value="1"/>
</dbReference>
<dbReference type="InterPro" id="IPR023298">
    <property type="entry name" value="ATPase_P-typ_TM_dom_sf"/>
</dbReference>
<dbReference type="NCBIfam" id="TIGR01525">
    <property type="entry name" value="ATPase-IB_hvy"/>
    <property type="match status" value="1"/>
</dbReference>
<evidence type="ECO:0000256" key="9">
    <source>
        <dbReference type="ARBA" id="ARBA00022741"/>
    </source>
</evidence>
<evidence type="ECO:0000256" key="6">
    <source>
        <dbReference type="ARBA" id="ARBA00022692"/>
    </source>
</evidence>
<dbReference type="GO" id="GO:0005524">
    <property type="term" value="F:ATP binding"/>
    <property type="evidence" value="ECO:0007669"/>
    <property type="project" value="UniProtKB-UniRule"/>
</dbReference>
<feature type="transmembrane region" description="Helical" evidence="18">
    <location>
        <begin position="171"/>
        <end position="193"/>
    </location>
</feature>
<evidence type="ECO:0000256" key="3">
    <source>
        <dbReference type="ARBA" id="ARBA00012517"/>
    </source>
</evidence>
<dbReference type="GO" id="GO:0005886">
    <property type="term" value="C:plasma membrane"/>
    <property type="evidence" value="ECO:0007669"/>
    <property type="project" value="UniProtKB-SubCell"/>
</dbReference>
<dbReference type="InterPro" id="IPR059000">
    <property type="entry name" value="ATPase_P-type_domA"/>
</dbReference>
<dbReference type="InterPro" id="IPR008250">
    <property type="entry name" value="ATPase_P-typ_transduc_dom_A_sf"/>
</dbReference>
<evidence type="ECO:0000256" key="10">
    <source>
        <dbReference type="ARBA" id="ARBA00022796"/>
    </source>
</evidence>
<dbReference type="InterPro" id="IPR036163">
    <property type="entry name" value="HMA_dom_sf"/>
</dbReference>
<evidence type="ECO:0000256" key="15">
    <source>
        <dbReference type="ARBA" id="ARBA00023008"/>
    </source>
</evidence>
<keyword evidence="14 18" id="KW-1133">Transmembrane helix</keyword>
<dbReference type="InterPro" id="IPR023299">
    <property type="entry name" value="ATPase_P-typ_cyto_dom_N"/>
</dbReference>
<evidence type="ECO:0000313" key="21">
    <source>
        <dbReference type="Proteomes" id="UP000702544"/>
    </source>
</evidence>
<accession>A0AAE4ZA72</accession>
<keyword evidence="11 18" id="KW-0067">ATP-binding</keyword>
<dbReference type="SUPFAM" id="SSF55008">
    <property type="entry name" value="HMA, heavy metal-associated domain"/>
    <property type="match status" value="2"/>
</dbReference>
<dbReference type="InterPro" id="IPR036412">
    <property type="entry name" value="HAD-like_sf"/>
</dbReference>
<dbReference type="Proteomes" id="UP000702544">
    <property type="component" value="Unassembled WGS sequence"/>
</dbReference>
<evidence type="ECO:0000256" key="2">
    <source>
        <dbReference type="ARBA" id="ARBA00006024"/>
    </source>
</evidence>
<reference evidence="20 21" key="1">
    <citation type="submission" date="2020-01" db="EMBL/GenBank/DDBJ databases">
        <title>Genomes assembled from Gulf of Kutch pelagic sediment metagenomes.</title>
        <authorList>
            <person name="Chandrashekar M."/>
            <person name="Mahajan M.S."/>
            <person name="Dave K.J."/>
            <person name="Vatsa P."/>
            <person name="Nathani N.M."/>
        </authorList>
    </citation>
    <scope>NUCLEOTIDE SEQUENCE [LARGE SCALE GENOMIC DNA]</scope>
    <source>
        <strain evidence="20">KS3-K002</strain>
    </source>
</reference>
<evidence type="ECO:0000259" key="19">
    <source>
        <dbReference type="PROSITE" id="PS50846"/>
    </source>
</evidence>
<dbReference type="CDD" id="cd02094">
    <property type="entry name" value="P-type_ATPase_Cu-like"/>
    <property type="match status" value="1"/>
</dbReference>
<evidence type="ECO:0000256" key="5">
    <source>
        <dbReference type="ARBA" id="ARBA00022475"/>
    </source>
</evidence>
<keyword evidence="15" id="KW-0186">Copper</keyword>
<dbReference type="Gene3D" id="2.70.150.10">
    <property type="entry name" value="Calcium-transporting ATPase, cytoplasmic transduction domain A"/>
    <property type="match status" value="1"/>
</dbReference>
<feature type="transmembrane region" description="Helical" evidence="18">
    <location>
        <begin position="263"/>
        <end position="283"/>
    </location>
</feature>
<evidence type="ECO:0000313" key="20">
    <source>
        <dbReference type="EMBL" id="NIR75397.1"/>
    </source>
</evidence>
<keyword evidence="6 18" id="KW-0812">Transmembrane</keyword>
<dbReference type="FunFam" id="2.70.150.10:FF:000020">
    <property type="entry name" value="Copper-exporting P-type ATPase A"/>
    <property type="match status" value="1"/>
</dbReference>
<feature type="transmembrane region" description="Helical" evidence="18">
    <location>
        <begin position="237"/>
        <end position="257"/>
    </location>
</feature>
<evidence type="ECO:0000256" key="4">
    <source>
        <dbReference type="ARBA" id="ARBA00022448"/>
    </source>
</evidence>
<dbReference type="PRINTS" id="PR00942">
    <property type="entry name" value="CUATPASEI"/>
</dbReference>
<feature type="transmembrane region" description="Helical" evidence="18">
    <location>
        <begin position="780"/>
        <end position="803"/>
    </location>
</feature>
<sequence length="841" mass="87836">MKTETLEIGGMHCASCAAAVEKALKGVEGVEEASVNLANEKATIVHGGDRDVSPQLRAAVERAGYEVKSRPQTVVLEVSGMHCASCAAAVEKALASLEGVESAAVNISTERATVTHAPEAVRVDDLKKAVEAAGYGVASVDGAGAGRRLARERDRLAEDQRKVAEARRKMIGAWALTVPIIVWMIPHMFFGVMWPSAGLYDLGMIVLAAPVLFLWGWPTVRGGFRSLVNRAPTMDTLIAMGSTVAFATGFVALAHDMGWAPRLLNYAGVGGMIMAIHLTGRYVETKARGRTSAAIQKLLSLEAKTARLLRDGAEVEVPIEEVEVGDVMIVRPGEKIPTDGDVVGGRSSVDESIATGESLPVEKGEGDRVIGATINKQGALRVRATGVGEDTFLANVIRMVEEAQGTKVPIQGFADRVTAIFVPTVLAVAAATFVAWLVFPGALRSVAEWAAGFLPWVDPALGTVSLAVFAAVAVLVIACPCALGLATPTALMVGTGLGAENGVLFRSGAAIQTLKEVDTIVLDKTGTITKGEPGVTDVIAAEGFGAADVVGVAAAAESGSEHPLGEAIVAEARARGLTVSEAERFEALVGHGVCAAVDGRDILVGNERLMSDEGVATEALMEELSRLEQEAKTAMFIAVDGRLAGVIAVADTLKDDSLDAIARLRGFGMETVMLTGDNERTARAIADQVGIDRVVAEVLPDAKVEVIKKLQNEGRNVAMVGDGINDAPALKQANVGIAIGTGTDIAIESADVTLVQGDLSAVVRAIRLSRATFRKIRQNLFWAYFYNVIAIPVAILGFLHPAIAEAAMAFSSINVVHNSARLRKAELGRASSGAGGDKTSG</sequence>
<feature type="domain" description="HMA" evidence="19">
    <location>
        <begin position="2"/>
        <end position="68"/>
    </location>
</feature>
<dbReference type="Pfam" id="PF00122">
    <property type="entry name" value="E1-E2_ATPase"/>
    <property type="match status" value="1"/>
</dbReference>
<dbReference type="SFLD" id="SFLDF00027">
    <property type="entry name" value="p-type_atpase"/>
    <property type="match status" value="1"/>
</dbReference>
<dbReference type="InterPro" id="IPR017969">
    <property type="entry name" value="Heavy-metal-associated_CS"/>
</dbReference>
<keyword evidence="12" id="KW-0460">Magnesium</keyword>
<dbReference type="SUPFAM" id="SSF56784">
    <property type="entry name" value="HAD-like"/>
    <property type="match status" value="1"/>
</dbReference>
<dbReference type="EMBL" id="JAACAK010000080">
    <property type="protein sequence ID" value="NIR75397.1"/>
    <property type="molecule type" value="Genomic_DNA"/>
</dbReference>
<evidence type="ECO:0000256" key="13">
    <source>
        <dbReference type="ARBA" id="ARBA00022967"/>
    </source>
</evidence>
<dbReference type="InterPro" id="IPR006122">
    <property type="entry name" value="HMA_Cu_ion-bd"/>
</dbReference>
<evidence type="ECO:0000256" key="11">
    <source>
        <dbReference type="ARBA" id="ARBA00022840"/>
    </source>
</evidence>
<dbReference type="Gene3D" id="3.40.1110.10">
    <property type="entry name" value="Calcium-transporting ATPase, cytoplasmic domain N"/>
    <property type="match status" value="1"/>
</dbReference>
<dbReference type="Gene3D" id="3.30.70.100">
    <property type="match status" value="2"/>
</dbReference>
<dbReference type="GO" id="GO:0060003">
    <property type="term" value="P:copper ion export"/>
    <property type="evidence" value="ECO:0007669"/>
    <property type="project" value="UniProtKB-ARBA"/>
</dbReference>
<proteinExistence type="inferred from homology"/>
<dbReference type="NCBIfam" id="TIGR00003">
    <property type="entry name" value="copper ion binding protein"/>
    <property type="match status" value="1"/>
</dbReference>
<evidence type="ECO:0000256" key="12">
    <source>
        <dbReference type="ARBA" id="ARBA00022842"/>
    </source>
</evidence>
<dbReference type="Gene3D" id="3.40.50.1000">
    <property type="entry name" value="HAD superfamily/HAD-like"/>
    <property type="match status" value="1"/>
</dbReference>
<evidence type="ECO:0000256" key="7">
    <source>
        <dbReference type="ARBA" id="ARBA00022723"/>
    </source>
</evidence>
<dbReference type="GO" id="GO:0005507">
    <property type="term" value="F:copper ion binding"/>
    <property type="evidence" value="ECO:0007669"/>
    <property type="project" value="InterPro"/>
</dbReference>